<feature type="transmembrane region" description="Helical" evidence="2">
    <location>
        <begin position="90"/>
        <end position="111"/>
    </location>
</feature>
<evidence type="ECO:0000256" key="1">
    <source>
        <dbReference type="SAM" id="MobiDB-lite"/>
    </source>
</evidence>
<feature type="compositionally biased region" description="Basic and acidic residues" evidence="1">
    <location>
        <begin position="1"/>
        <end position="24"/>
    </location>
</feature>
<name>A0ABQ9FU67_TEGGR</name>
<evidence type="ECO:0000256" key="2">
    <source>
        <dbReference type="SAM" id="Phobius"/>
    </source>
</evidence>
<comment type="caution">
    <text evidence="3">The sequence shown here is derived from an EMBL/GenBank/DDBJ whole genome shotgun (WGS) entry which is preliminary data.</text>
</comment>
<keyword evidence="2" id="KW-1133">Transmembrane helix</keyword>
<proteinExistence type="predicted"/>
<gene>
    <name evidence="3" type="ORF">KUTeg_002396</name>
</gene>
<evidence type="ECO:0000313" key="4">
    <source>
        <dbReference type="Proteomes" id="UP001217089"/>
    </source>
</evidence>
<keyword evidence="2" id="KW-0812">Transmembrane</keyword>
<keyword evidence="4" id="KW-1185">Reference proteome</keyword>
<dbReference type="Proteomes" id="UP001217089">
    <property type="component" value="Unassembled WGS sequence"/>
</dbReference>
<reference evidence="3 4" key="1">
    <citation type="submission" date="2022-12" db="EMBL/GenBank/DDBJ databases">
        <title>Chromosome-level genome of Tegillarca granosa.</title>
        <authorList>
            <person name="Kim J."/>
        </authorList>
    </citation>
    <scope>NUCLEOTIDE SEQUENCE [LARGE SCALE GENOMIC DNA]</scope>
    <source>
        <strain evidence="3">Teg-2019</strain>
        <tissue evidence="3">Adductor muscle</tissue>
    </source>
</reference>
<sequence length="117" mass="13150">MAEDERNGGERENTHFSAKSDRGNQEGYKSFETGSIQNDSESGWFDNISLIGRNRDIKSIFKRLFCCENNSDSLENGHHSNEATNPRRTLSTFSGVLAPVALSMFSTLLFLRAVDRN</sequence>
<evidence type="ECO:0000313" key="3">
    <source>
        <dbReference type="EMBL" id="KAJ8320809.1"/>
    </source>
</evidence>
<organism evidence="3 4">
    <name type="scientific">Tegillarca granosa</name>
    <name type="common">Malaysian cockle</name>
    <name type="synonym">Anadara granosa</name>
    <dbReference type="NCBI Taxonomy" id="220873"/>
    <lineage>
        <taxon>Eukaryota</taxon>
        <taxon>Metazoa</taxon>
        <taxon>Spiralia</taxon>
        <taxon>Lophotrochozoa</taxon>
        <taxon>Mollusca</taxon>
        <taxon>Bivalvia</taxon>
        <taxon>Autobranchia</taxon>
        <taxon>Pteriomorphia</taxon>
        <taxon>Arcoida</taxon>
        <taxon>Arcoidea</taxon>
        <taxon>Arcidae</taxon>
        <taxon>Tegillarca</taxon>
    </lineage>
</organism>
<dbReference type="EMBL" id="JARBDR010000141">
    <property type="protein sequence ID" value="KAJ8320809.1"/>
    <property type="molecule type" value="Genomic_DNA"/>
</dbReference>
<keyword evidence="2" id="KW-0472">Membrane</keyword>
<feature type="region of interest" description="Disordered" evidence="1">
    <location>
        <begin position="1"/>
        <end position="40"/>
    </location>
</feature>
<protein>
    <submittedName>
        <fullName evidence="3">Uncharacterized protein</fullName>
    </submittedName>
</protein>
<accession>A0ABQ9FU67</accession>